<dbReference type="OrthoDB" id="1034416at2"/>
<evidence type="ECO:0000313" key="1">
    <source>
        <dbReference type="EMBL" id="RGX80733.1"/>
    </source>
</evidence>
<proteinExistence type="predicted"/>
<protein>
    <recommendedName>
        <fullName evidence="5">Alpha/beta hydrolase</fullName>
    </recommendedName>
</protein>
<evidence type="ECO:0008006" key="5">
    <source>
        <dbReference type="Google" id="ProtNLM"/>
    </source>
</evidence>
<sequence length="585" mass="67119">MENILLAIFLWCSSLSNQGFITSPYFQEQEISFVYTPGIKIHINAPSEAEFDKSKPTKLVLYALPNGNSTDWTIGKMPAEGDDWHYHIQHIGAQTRFIRAANQEYNFVTIYLEANTKSWGSWRKAEPMRDEKIKETVEYLLSLFAEYHPHIELNSHSGGGNFIFGFMDANSEIPAYIKKISFIDSNYNWDNERYGNKLKKWLEASPDNSLFVACYDDANALLDGKPFVSRKGGTWHRTYLMQRYLKKNMKRLTWNKTENDSIIYFTANNRRIQFYSRKNPERQIYHTILVERNGYIQSVFSGTKYEGARYQFMGKRAYDAYRQDSIAKPHIFQFPPRNKGAVTGSGFVRQVMNMTAEERDSVAYKEIIQGNVPTSFRQPIYLTDSLQDSKGIWHEVTLCVLSDFLAIGTDTDFLRIPMLPLTAQKLADSFGATLPTRKLSNLIHRHSPVKLEPQPMTPDATMTTIPVFARHDSIIEAARQKAGEDLDRLISGHKKDIVITNRIANEPGRLFIYGWHYPDGKPIQPLSAAHGIGYVDYSHGVRLIRDEVLVDGKLYSLKALLQDPVFYKLFSDETGPMTITNYIPD</sequence>
<evidence type="ECO:0000313" key="4">
    <source>
        <dbReference type="Proteomes" id="UP000286075"/>
    </source>
</evidence>
<reference evidence="3" key="2">
    <citation type="submission" date="2016-11" db="EMBL/GenBank/DDBJ databases">
        <authorList>
            <person name="Varghese N."/>
            <person name="Submissions S."/>
        </authorList>
    </citation>
    <scope>NUCLEOTIDE SEQUENCE [LARGE SCALE GENOMIC DNA]</scope>
    <source>
        <strain evidence="3">DSM 26884</strain>
    </source>
</reference>
<dbReference type="GeneID" id="92711599"/>
<evidence type="ECO:0000313" key="2">
    <source>
        <dbReference type="EMBL" id="SHI75129.1"/>
    </source>
</evidence>
<reference evidence="1 4" key="3">
    <citation type="submission" date="2018-08" db="EMBL/GenBank/DDBJ databases">
        <title>A genome reference for cultivated species of the human gut microbiota.</title>
        <authorList>
            <person name="Zou Y."/>
            <person name="Xue W."/>
            <person name="Luo G."/>
        </authorList>
    </citation>
    <scope>NUCLEOTIDE SEQUENCE [LARGE SCALE GENOMIC DNA]</scope>
    <source>
        <strain evidence="1 4">OF03-9BH</strain>
    </source>
</reference>
<dbReference type="RefSeq" id="WP_025833464.1">
    <property type="nucleotide sequence ID" value="NZ_CABMFG010000002.1"/>
</dbReference>
<dbReference type="AlphaFoldDB" id="A0A1M6DPR2"/>
<dbReference type="Proteomes" id="UP000286075">
    <property type="component" value="Unassembled WGS sequence"/>
</dbReference>
<keyword evidence="3" id="KW-1185">Reference proteome</keyword>
<evidence type="ECO:0000313" key="3">
    <source>
        <dbReference type="Proteomes" id="UP000184192"/>
    </source>
</evidence>
<gene>
    <name evidence="1" type="ORF">DXA68_01920</name>
    <name evidence="2" type="ORF">SAMN05444350_10747</name>
</gene>
<dbReference type="eggNOG" id="ENOG502ZANT">
    <property type="taxonomic scope" value="Bacteria"/>
</dbReference>
<name>A0A1M6DPR2_9BACE</name>
<dbReference type="Proteomes" id="UP000184192">
    <property type="component" value="Unassembled WGS sequence"/>
</dbReference>
<dbReference type="EMBL" id="FQZN01000007">
    <property type="protein sequence ID" value="SHI75129.1"/>
    <property type="molecule type" value="Genomic_DNA"/>
</dbReference>
<accession>A0A1M6DPR2</accession>
<organism evidence="2 3">
    <name type="scientific">Bacteroides stercorirosoris</name>
    <dbReference type="NCBI Taxonomy" id="871324"/>
    <lineage>
        <taxon>Bacteria</taxon>
        <taxon>Pseudomonadati</taxon>
        <taxon>Bacteroidota</taxon>
        <taxon>Bacteroidia</taxon>
        <taxon>Bacteroidales</taxon>
        <taxon>Bacteroidaceae</taxon>
        <taxon>Bacteroides</taxon>
    </lineage>
</organism>
<reference evidence="2" key="1">
    <citation type="submission" date="2016-11" db="EMBL/GenBank/DDBJ databases">
        <authorList>
            <person name="Jaros S."/>
            <person name="Januszkiewicz K."/>
            <person name="Wedrychowicz H."/>
        </authorList>
    </citation>
    <scope>NUCLEOTIDE SEQUENCE [LARGE SCALE GENOMIC DNA]</scope>
    <source>
        <strain evidence="2">DSM 26884</strain>
    </source>
</reference>
<dbReference type="EMBL" id="QSCF01000002">
    <property type="protein sequence ID" value="RGX80733.1"/>
    <property type="molecule type" value="Genomic_DNA"/>
</dbReference>